<name>A0ABW0P282_9HYPH</name>
<organism evidence="1 2">
    <name type="scientific">Bosea massiliensis</name>
    <dbReference type="NCBI Taxonomy" id="151419"/>
    <lineage>
        <taxon>Bacteria</taxon>
        <taxon>Pseudomonadati</taxon>
        <taxon>Pseudomonadota</taxon>
        <taxon>Alphaproteobacteria</taxon>
        <taxon>Hyphomicrobiales</taxon>
        <taxon>Boseaceae</taxon>
        <taxon>Bosea</taxon>
    </lineage>
</organism>
<evidence type="ECO:0000313" key="2">
    <source>
        <dbReference type="Proteomes" id="UP001596060"/>
    </source>
</evidence>
<evidence type="ECO:0000313" key="1">
    <source>
        <dbReference type="EMBL" id="MFC5505492.1"/>
    </source>
</evidence>
<dbReference type="Proteomes" id="UP001596060">
    <property type="component" value="Unassembled WGS sequence"/>
</dbReference>
<dbReference type="RefSeq" id="WP_377816669.1">
    <property type="nucleotide sequence ID" value="NZ_JBHSLU010000017.1"/>
</dbReference>
<comment type="caution">
    <text evidence="1">The sequence shown here is derived from an EMBL/GenBank/DDBJ whole genome shotgun (WGS) entry which is preliminary data.</text>
</comment>
<protein>
    <recommendedName>
        <fullName evidence="3">ASCH domain-containing protein</fullName>
    </recommendedName>
</protein>
<evidence type="ECO:0008006" key="3">
    <source>
        <dbReference type="Google" id="ProtNLM"/>
    </source>
</evidence>
<reference evidence="2" key="1">
    <citation type="journal article" date="2019" name="Int. J. Syst. Evol. Microbiol.">
        <title>The Global Catalogue of Microorganisms (GCM) 10K type strain sequencing project: providing services to taxonomists for standard genome sequencing and annotation.</title>
        <authorList>
            <consortium name="The Broad Institute Genomics Platform"/>
            <consortium name="The Broad Institute Genome Sequencing Center for Infectious Disease"/>
            <person name="Wu L."/>
            <person name="Ma J."/>
        </authorList>
    </citation>
    <scope>NUCLEOTIDE SEQUENCE [LARGE SCALE GENOMIC DNA]</scope>
    <source>
        <strain evidence="2">CCUG 43117</strain>
    </source>
</reference>
<dbReference type="EMBL" id="JBHSLU010000017">
    <property type="protein sequence ID" value="MFC5505492.1"/>
    <property type="molecule type" value="Genomic_DNA"/>
</dbReference>
<accession>A0ABW0P282</accession>
<proteinExistence type="predicted"/>
<gene>
    <name evidence="1" type="ORF">ACFPN9_09505</name>
</gene>
<sequence length="123" mass="14038">MLKASMYFAYGRDARTGLQSKTTFEAILAGERTSTTRFAVWPGSERYRVLKVGDTIRFFEDREMRGRHVDVVVTELPRDIDLARCSQADLASWSACEGWSETAGRSYGRRYGLGLQVRYKVAR</sequence>
<keyword evidence="2" id="KW-1185">Reference proteome</keyword>